<evidence type="ECO:0000313" key="3">
    <source>
        <dbReference type="Proteomes" id="UP001176941"/>
    </source>
</evidence>
<gene>
    <name evidence="2" type="ORF">MRATA1EN1_LOCUS2311</name>
</gene>
<organism evidence="2 3">
    <name type="scientific">Rangifer tarandus platyrhynchus</name>
    <name type="common">Svalbard reindeer</name>
    <dbReference type="NCBI Taxonomy" id="3082113"/>
    <lineage>
        <taxon>Eukaryota</taxon>
        <taxon>Metazoa</taxon>
        <taxon>Chordata</taxon>
        <taxon>Craniata</taxon>
        <taxon>Vertebrata</taxon>
        <taxon>Euteleostomi</taxon>
        <taxon>Mammalia</taxon>
        <taxon>Eutheria</taxon>
        <taxon>Laurasiatheria</taxon>
        <taxon>Artiodactyla</taxon>
        <taxon>Ruminantia</taxon>
        <taxon>Pecora</taxon>
        <taxon>Cervidae</taxon>
        <taxon>Odocoileinae</taxon>
        <taxon>Rangifer</taxon>
    </lineage>
</organism>
<dbReference type="Proteomes" id="UP001176941">
    <property type="component" value="Chromosome 10"/>
</dbReference>
<name>A0ABN8XVF8_RANTA</name>
<protein>
    <submittedName>
        <fullName evidence="2">Uncharacterized protein</fullName>
    </submittedName>
</protein>
<feature type="region of interest" description="Disordered" evidence="1">
    <location>
        <begin position="67"/>
        <end position="110"/>
    </location>
</feature>
<accession>A0ABN8XVF8</accession>
<evidence type="ECO:0000313" key="2">
    <source>
        <dbReference type="EMBL" id="CAI9153349.1"/>
    </source>
</evidence>
<dbReference type="EMBL" id="OX459946">
    <property type="protein sequence ID" value="CAI9153349.1"/>
    <property type="molecule type" value="Genomic_DNA"/>
</dbReference>
<reference evidence="2" key="1">
    <citation type="submission" date="2023-04" db="EMBL/GenBank/DDBJ databases">
        <authorList>
            <consortium name="ELIXIR-Norway"/>
        </authorList>
    </citation>
    <scope>NUCLEOTIDE SEQUENCE [LARGE SCALE GENOMIC DNA]</scope>
</reference>
<feature type="compositionally biased region" description="Polar residues" evidence="1">
    <location>
        <begin position="79"/>
        <end position="103"/>
    </location>
</feature>
<proteinExistence type="predicted"/>
<evidence type="ECO:0000256" key="1">
    <source>
        <dbReference type="SAM" id="MobiDB-lite"/>
    </source>
</evidence>
<sequence length="110" mass="11573">MLGPSPGAGDRTQKCHASYNMDKEIELVGDGHLPQHVCTAGRSHPTLCRAQGAGNTILSLQAQHSTTLSGLGSDLSPDQEPTQAASTGPVTDKSSYSIQVNEQVNERMAE</sequence>
<feature type="compositionally biased region" description="Low complexity" evidence="1">
    <location>
        <begin position="67"/>
        <end position="76"/>
    </location>
</feature>
<keyword evidence="3" id="KW-1185">Reference proteome</keyword>